<name>A0A0P9LRK5_PSECA</name>
<sequence length="40" mass="4424">MITILRFIALPASLNRIIGVLPAVALRMPEGQCLKDRCDD</sequence>
<dbReference type="EMBL" id="LJPX01000052">
    <property type="protein sequence ID" value="KPW80829.1"/>
    <property type="molecule type" value="Genomic_DNA"/>
</dbReference>
<evidence type="ECO:0000313" key="2">
    <source>
        <dbReference type="EMBL" id="RMN16541.1"/>
    </source>
</evidence>
<dbReference type="Proteomes" id="UP000050564">
    <property type="component" value="Unassembled WGS sequence"/>
</dbReference>
<evidence type="ECO:0000313" key="1">
    <source>
        <dbReference type="EMBL" id="KPW80829.1"/>
    </source>
</evidence>
<dbReference type="PATRIC" id="fig|86840.3.peg.5396"/>
<protein>
    <submittedName>
        <fullName evidence="1">Uncharacterized protein</fullName>
    </submittedName>
</protein>
<proteinExistence type="predicted"/>
<dbReference type="Proteomes" id="UP000281372">
    <property type="component" value="Unassembled WGS sequence"/>
</dbReference>
<reference evidence="2 4" key="2">
    <citation type="submission" date="2018-08" db="EMBL/GenBank/DDBJ databases">
        <title>Recombination of ecologically and evolutionarily significant loci maintains genetic cohesion in the Pseudomonas syringae species complex.</title>
        <authorList>
            <person name="Dillon M."/>
            <person name="Thakur S."/>
            <person name="Almeida R.N.D."/>
            <person name="Weir B.S."/>
            <person name="Guttman D.S."/>
        </authorList>
    </citation>
    <scope>NUCLEOTIDE SEQUENCE [LARGE SCALE GENOMIC DNA]</scope>
    <source>
        <strain evidence="2 4">ICMP 2821</strain>
    </source>
</reference>
<dbReference type="AlphaFoldDB" id="A0A0P9LRK5"/>
<dbReference type="GeneID" id="76833282"/>
<evidence type="ECO:0000313" key="3">
    <source>
        <dbReference type="Proteomes" id="UP000050564"/>
    </source>
</evidence>
<gene>
    <name evidence="1" type="ORF">ALO81_03673</name>
    <name evidence="2" type="ORF">ALQ64_02878</name>
</gene>
<organism evidence="1 3">
    <name type="scientific">Pseudomonas cannabina</name>
    <dbReference type="NCBI Taxonomy" id="86840"/>
    <lineage>
        <taxon>Bacteria</taxon>
        <taxon>Pseudomonadati</taxon>
        <taxon>Pseudomonadota</taxon>
        <taxon>Gammaproteobacteria</taxon>
        <taxon>Pseudomonadales</taxon>
        <taxon>Pseudomonadaceae</taxon>
        <taxon>Pseudomonas</taxon>
    </lineage>
</organism>
<dbReference type="EMBL" id="RBOW01001056">
    <property type="protein sequence ID" value="RMN16541.1"/>
    <property type="molecule type" value="Genomic_DNA"/>
</dbReference>
<accession>A0A0P9LRK5</accession>
<comment type="caution">
    <text evidence="1">The sequence shown here is derived from an EMBL/GenBank/DDBJ whole genome shotgun (WGS) entry which is preliminary data.</text>
</comment>
<dbReference type="RefSeq" id="WP_259638555.1">
    <property type="nucleotide sequence ID" value="NZ_CP178532.1"/>
</dbReference>
<reference evidence="1 3" key="1">
    <citation type="submission" date="2015-09" db="EMBL/GenBank/DDBJ databases">
        <title>Genome announcement of multiple Pseudomonas syringae strains.</title>
        <authorList>
            <person name="Thakur S."/>
            <person name="Wang P.W."/>
            <person name="Gong Y."/>
            <person name="Weir B.S."/>
            <person name="Guttman D.S."/>
        </authorList>
    </citation>
    <scope>NUCLEOTIDE SEQUENCE [LARGE SCALE GENOMIC DNA]</scope>
    <source>
        <strain evidence="1 3">ICMP2823</strain>
    </source>
</reference>
<evidence type="ECO:0000313" key="4">
    <source>
        <dbReference type="Proteomes" id="UP000281372"/>
    </source>
</evidence>